<evidence type="ECO:0000313" key="16">
    <source>
        <dbReference type="Proteomes" id="UP000319619"/>
    </source>
</evidence>
<dbReference type="InterPro" id="IPR045357">
    <property type="entry name" value="Aminopeptidase_N-like_N"/>
</dbReference>
<dbReference type="GO" id="GO:0070006">
    <property type="term" value="F:metalloaminopeptidase activity"/>
    <property type="evidence" value="ECO:0007669"/>
    <property type="project" value="TreeGrafter"/>
</dbReference>
<dbReference type="Pfam" id="PF01433">
    <property type="entry name" value="Peptidase_M1"/>
    <property type="match status" value="1"/>
</dbReference>
<dbReference type="PRINTS" id="PR00756">
    <property type="entry name" value="ALADIPTASE"/>
</dbReference>
<name>A0A532V0F5_UNCL8</name>
<keyword evidence="11" id="KW-0482">Metalloprotease</keyword>
<dbReference type="GO" id="GO:0005737">
    <property type="term" value="C:cytoplasm"/>
    <property type="evidence" value="ECO:0007669"/>
    <property type="project" value="TreeGrafter"/>
</dbReference>
<evidence type="ECO:0000256" key="4">
    <source>
        <dbReference type="ARBA" id="ARBA00012564"/>
    </source>
</evidence>
<dbReference type="GO" id="GO:0016285">
    <property type="term" value="F:alanyl aminopeptidase activity"/>
    <property type="evidence" value="ECO:0007669"/>
    <property type="project" value="UniProtKB-EC"/>
</dbReference>
<dbReference type="GO" id="GO:0043171">
    <property type="term" value="P:peptide catabolic process"/>
    <property type="evidence" value="ECO:0007669"/>
    <property type="project" value="TreeGrafter"/>
</dbReference>
<accession>A0A532V0F5</accession>
<evidence type="ECO:0000259" key="13">
    <source>
        <dbReference type="Pfam" id="PF01433"/>
    </source>
</evidence>
<dbReference type="GO" id="GO:0042277">
    <property type="term" value="F:peptide binding"/>
    <property type="evidence" value="ECO:0007669"/>
    <property type="project" value="TreeGrafter"/>
</dbReference>
<dbReference type="Pfam" id="PF17900">
    <property type="entry name" value="Peptidase_M1_N"/>
    <property type="match status" value="1"/>
</dbReference>
<keyword evidence="6" id="KW-0031">Aminopeptidase</keyword>
<reference evidence="15 16" key="1">
    <citation type="submission" date="2017-06" db="EMBL/GenBank/DDBJ databases">
        <title>Novel microbial phyla capable of carbon fixation and sulfur reduction in deep-sea sediments.</title>
        <authorList>
            <person name="Huang J."/>
            <person name="Baker B."/>
            <person name="Wang Y."/>
        </authorList>
    </citation>
    <scope>NUCLEOTIDE SEQUENCE [LARGE SCALE GENOMIC DNA]</scope>
    <source>
        <strain evidence="15">B3_LCP</strain>
    </source>
</reference>
<evidence type="ECO:0000313" key="15">
    <source>
        <dbReference type="EMBL" id="TKJ40619.1"/>
    </source>
</evidence>
<dbReference type="InterPro" id="IPR027268">
    <property type="entry name" value="Peptidase_M4/M1_CTD_sf"/>
</dbReference>
<evidence type="ECO:0000256" key="10">
    <source>
        <dbReference type="ARBA" id="ARBA00022833"/>
    </source>
</evidence>
<gene>
    <name evidence="15" type="ORF">CEE37_06545</name>
</gene>
<comment type="similarity">
    <text evidence="3">Belongs to the peptidase M1 family.</text>
</comment>
<comment type="cofactor">
    <cofactor evidence="2">
        <name>Zn(2+)</name>
        <dbReference type="ChEBI" id="CHEBI:29105"/>
    </cofactor>
</comment>
<comment type="catalytic activity">
    <reaction evidence="1">
        <text>Release of an N-terminal amino acid, Xaa-|-Yaa- from a peptide, amide or arylamide. Xaa is preferably Ala, but may be most amino acids including Pro (slow action). When a terminal hydrophobic residue is followed by a prolyl residue, the two may be released as an intact Xaa-Pro dipeptide.</text>
        <dbReference type="EC" id="3.4.11.2"/>
    </reaction>
</comment>
<evidence type="ECO:0000256" key="9">
    <source>
        <dbReference type="ARBA" id="ARBA00022801"/>
    </source>
</evidence>
<dbReference type="SUPFAM" id="SSF63737">
    <property type="entry name" value="Leukotriene A4 hydrolase N-terminal domain"/>
    <property type="match status" value="1"/>
</dbReference>
<dbReference type="Gene3D" id="1.10.390.10">
    <property type="entry name" value="Neutral Protease Domain 2"/>
    <property type="match status" value="1"/>
</dbReference>
<dbReference type="CDD" id="cd09603">
    <property type="entry name" value="M1_APN_like"/>
    <property type="match status" value="1"/>
</dbReference>
<dbReference type="GO" id="GO:0006508">
    <property type="term" value="P:proteolysis"/>
    <property type="evidence" value="ECO:0007669"/>
    <property type="project" value="UniProtKB-KW"/>
</dbReference>
<evidence type="ECO:0000256" key="6">
    <source>
        <dbReference type="ARBA" id="ARBA00022438"/>
    </source>
</evidence>
<dbReference type="Gene3D" id="2.60.40.1730">
    <property type="entry name" value="tricorn interacting facor f3 domain"/>
    <property type="match status" value="1"/>
</dbReference>
<evidence type="ECO:0000256" key="5">
    <source>
        <dbReference type="ARBA" id="ARBA00015611"/>
    </source>
</evidence>
<dbReference type="InterPro" id="IPR042097">
    <property type="entry name" value="Aminopeptidase_N-like_N_sf"/>
</dbReference>
<evidence type="ECO:0000259" key="14">
    <source>
        <dbReference type="Pfam" id="PF17900"/>
    </source>
</evidence>
<feature type="domain" description="Aminopeptidase N-like N-terminal" evidence="14">
    <location>
        <begin position="46"/>
        <end position="222"/>
    </location>
</feature>
<sequence length="985" mass="109945">MRRTIAIIFLASLLVSQVVAGDRHHKPSFQHHPAIDADSVHTWNALHYEVQLQLTPISVPHNLFIEAVTEVHLTPEIENLEVVDMSLHNMDVASVTLEGVGCAYDLTNDTLYVTLPQPHNPGDTLILVIEYSGYPELTGTMAWQVGIYYPSANMIYTHADAWGARNWMPCWDEPWDKATIRQKLIFPSEWTVVANGTFEDSTSAGGWTRWTYYMNYPMTTYLISFNARTDYVTFEQTSPYCDYIRHFVYPGHLGYAQNVLERVPEMIDAFSGFFGDYPFDTFGCAETPLSGAMENQTIVNLGEWVITGQSEITVAHELGHMWFGDAVSYIDWPEMWLSEGFATYSEALWNQHLGGMSAYHQYVLTNIKAPYVSWQGFNPPYPTYDPPWELIWSLLTYEKPATVLHMLRFHLGDDLFFQSIQTYFDLYKHGNASTWDLAAAVQDVSGEDYDWYFDQWIFEGGYPQFEYFAAWEPEGDDILLRVPIAQVQDDELIDFRTDAELYIYSGGNTLIDTITIEALPTQEIEILLTDEPDSIELDPVGWILCGKTRLESITEPILEASDPFIDDQGGNGFLNSGELGDLSFVLTNLGLPTGDLTVELTSTDPTLTVLEATRYVPALSFYDQYDFSSDPFPVQYNSSGPRWVEFHAEVSEQGGGAVIDTLVIWLPAGAPELLLVDDDGGGSSEVEHQLALDNIRRVYQTVEYVHPDSLPPLTDYSGVIWACGEELTNTLTADDQSLLQDYLQNQSGALLLSGRGVVPDLQSTDFFAYVLHAQANGATASPVVEGADPLVSELYLGIWGDAANNDIVEPDGTVGADTLLVYFPLSQGCAVKYDGDYKTCVIGFGFEDIKRDDPLYDNPEDLLAPLMVWFTGYTGVQEEPVRSVLPTEYLICQNYPNPFNPTTVISFSLPVASLVKLEVFDINGRNVGASLCACPGSHRGLPLQSWHPPGTHQITFNGSDLSSGIYIYRLTAGEFTASGKMLLLK</sequence>
<evidence type="ECO:0000256" key="12">
    <source>
        <dbReference type="SAM" id="SignalP"/>
    </source>
</evidence>
<keyword evidence="10" id="KW-0862">Zinc</keyword>
<organism evidence="15 16">
    <name type="scientific">candidate division LCP-89 bacterium B3_LCP</name>
    <dbReference type="NCBI Taxonomy" id="2012998"/>
    <lineage>
        <taxon>Bacteria</taxon>
        <taxon>Pseudomonadati</taxon>
        <taxon>Bacteria division LCP-89</taxon>
    </lineage>
</organism>
<dbReference type="SUPFAM" id="SSF55486">
    <property type="entry name" value="Metalloproteases ('zincins'), catalytic domain"/>
    <property type="match status" value="1"/>
</dbReference>
<evidence type="ECO:0000256" key="1">
    <source>
        <dbReference type="ARBA" id="ARBA00000098"/>
    </source>
</evidence>
<comment type="caution">
    <text evidence="15">The sequence shown here is derived from an EMBL/GenBank/DDBJ whole genome shotgun (WGS) entry which is preliminary data.</text>
</comment>
<evidence type="ECO:0000256" key="8">
    <source>
        <dbReference type="ARBA" id="ARBA00022723"/>
    </source>
</evidence>
<keyword evidence="12" id="KW-0732">Signal</keyword>
<feature type="chain" id="PRO_5022224701" description="Aminopeptidase N" evidence="12">
    <location>
        <begin position="21"/>
        <end position="985"/>
    </location>
</feature>
<dbReference type="GO" id="GO:0005615">
    <property type="term" value="C:extracellular space"/>
    <property type="evidence" value="ECO:0007669"/>
    <property type="project" value="TreeGrafter"/>
</dbReference>
<dbReference type="InterPro" id="IPR001930">
    <property type="entry name" value="Peptidase_M1"/>
</dbReference>
<feature type="domain" description="Peptidase M1 membrane alanine aminopeptidase" evidence="13">
    <location>
        <begin position="290"/>
        <end position="456"/>
    </location>
</feature>
<keyword evidence="7" id="KW-0645">Protease</keyword>
<evidence type="ECO:0000256" key="11">
    <source>
        <dbReference type="ARBA" id="ARBA00023049"/>
    </source>
</evidence>
<protein>
    <recommendedName>
        <fullName evidence="5">Aminopeptidase N</fullName>
        <ecNumber evidence="4">3.4.11.2</ecNumber>
    </recommendedName>
</protein>
<evidence type="ECO:0000256" key="2">
    <source>
        <dbReference type="ARBA" id="ARBA00001947"/>
    </source>
</evidence>
<dbReference type="EMBL" id="NJBN01000004">
    <property type="protein sequence ID" value="TKJ40619.1"/>
    <property type="molecule type" value="Genomic_DNA"/>
</dbReference>
<dbReference type="PANTHER" id="PTHR11533:SF174">
    <property type="entry name" value="PUROMYCIN-SENSITIVE AMINOPEPTIDASE-RELATED"/>
    <property type="match status" value="1"/>
</dbReference>
<dbReference type="EC" id="3.4.11.2" evidence="4"/>
<dbReference type="InterPro" id="IPR014782">
    <property type="entry name" value="Peptidase_M1_dom"/>
</dbReference>
<keyword evidence="9" id="KW-0378">Hydrolase</keyword>
<feature type="signal peptide" evidence="12">
    <location>
        <begin position="1"/>
        <end position="20"/>
    </location>
</feature>
<dbReference type="InterPro" id="IPR050344">
    <property type="entry name" value="Peptidase_M1_aminopeptidases"/>
</dbReference>
<dbReference type="PANTHER" id="PTHR11533">
    <property type="entry name" value="PROTEASE M1 ZINC METALLOPROTEASE"/>
    <property type="match status" value="1"/>
</dbReference>
<evidence type="ECO:0000256" key="7">
    <source>
        <dbReference type="ARBA" id="ARBA00022670"/>
    </source>
</evidence>
<dbReference type="GO" id="GO:0016020">
    <property type="term" value="C:membrane"/>
    <property type="evidence" value="ECO:0007669"/>
    <property type="project" value="TreeGrafter"/>
</dbReference>
<evidence type="ECO:0000256" key="3">
    <source>
        <dbReference type="ARBA" id="ARBA00010136"/>
    </source>
</evidence>
<dbReference type="AlphaFoldDB" id="A0A532V0F5"/>
<dbReference type="Proteomes" id="UP000319619">
    <property type="component" value="Unassembled WGS sequence"/>
</dbReference>
<dbReference type="GO" id="GO:0008270">
    <property type="term" value="F:zinc ion binding"/>
    <property type="evidence" value="ECO:0007669"/>
    <property type="project" value="InterPro"/>
</dbReference>
<keyword evidence="8" id="KW-0479">Metal-binding</keyword>
<proteinExistence type="inferred from homology"/>